<dbReference type="EMBL" id="LITU01000036">
    <property type="protein sequence ID" value="KOY17598.1"/>
    <property type="molecule type" value="Genomic_DNA"/>
</dbReference>
<evidence type="ECO:0000313" key="2">
    <source>
        <dbReference type="Proteomes" id="UP000037688"/>
    </source>
</evidence>
<dbReference type="Proteomes" id="UP000037688">
    <property type="component" value="Unassembled WGS sequence"/>
</dbReference>
<evidence type="ECO:0008006" key="3">
    <source>
        <dbReference type="Google" id="ProtNLM"/>
    </source>
</evidence>
<gene>
    <name evidence="1" type="ORF">AMS66_04900</name>
</gene>
<dbReference type="AlphaFoldDB" id="A0A0M9BRI2"/>
<reference evidence="1 2" key="1">
    <citation type="submission" date="2015-08" db="EMBL/GenBank/DDBJ databases">
        <title>Draft genome sequence of cellulolytic and xylanolytic Paenibacillus sp. A59, isolated from a decaying forest soil from Patagonia, Argentina.</title>
        <authorList>
            <person name="Ghio S."/>
            <person name="Caceres A.M."/>
            <person name="Talia P."/>
            <person name="Grasso D."/>
            <person name="Campos E."/>
        </authorList>
    </citation>
    <scope>NUCLEOTIDE SEQUENCE [LARGE SCALE GENOMIC DNA]</scope>
    <source>
        <strain evidence="1 2">A59</strain>
    </source>
</reference>
<name>A0A0M9BRI2_9BACL</name>
<proteinExistence type="predicted"/>
<dbReference type="OrthoDB" id="2706506at2"/>
<comment type="caution">
    <text evidence="1">The sequence shown here is derived from an EMBL/GenBank/DDBJ whole genome shotgun (WGS) entry which is preliminary data.</text>
</comment>
<protein>
    <recommendedName>
        <fullName evidence="3">Hydrolase</fullName>
    </recommendedName>
</protein>
<keyword evidence="2" id="KW-1185">Reference proteome</keyword>
<accession>A0A0M9BRI2</accession>
<dbReference type="RefSeq" id="WP_053779723.1">
    <property type="nucleotide sequence ID" value="NZ_LITU01000036.1"/>
</dbReference>
<organism evidence="1 2">
    <name type="scientific">Paenibacillus xylanivorans</name>
    <dbReference type="NCBI Taxonomy" id="1705561"/>
    <lineage>
        <taxon>Bacteria</taxon>
        <taxon>Bacillati</taxon>
        <taxon>Bacillota</taxon>
        <taxon>Bacilli</taxon>
        <taxon>Bacillales</taxon>
        <taxon>Paenibacillaceae</taxon>
        <taxon>Paenibacillus</taxon>
    </lineage>
</organism>
<evidence type="ECO:0000313" key="1">
    <source>
        <dbReference type="EMBL" id="KOY17598.1"/>
    </source>
</evidence>
<sequence>MQDGKKHYYVSVTHNLIEQTKNESTPFEVMVDDEQLNRLKDLMKVLEDEDAYTLQRAPVPYKSADHDEATEQFSDGMTLLYTFLYDHGTSDTRQAIESMNVLSRLQDTDYDDPGYENSPLNK</sequence>
<dbReference type="PATRIC" id="fig|1705561.3.peg.668"/>